<gene>
    <name evidence="7" type="ORF">GCM10007898_16570</name>
</gene>
<evidence type="ECO:0000256" key="6">
    <source>
        <dbReference type="SAM" id="Phobius"/>
    </source>
</evidence>
<keyword evidence="4 6" id="KW-1133">Transmembrane helix</keyword>
<proteinExistence type="predicted"/>
<sequence length="177" mass="19247">MGLCGLSLHFGHTWLAALALLLPAWAGQLLYLLRTLTPHLPVKAQVYGKLLHQHKRITVASLITVPLWLLYAALWWTAISAMNVSIDFDQISLLLGGVMLTVTASMTPGGLGVAELGSQGILLWLGRSRLDAEAAAVAVRLLTPLLALSGGVCMLLLFLSNRHAKNFRRTANQRYLD</sequence>
<evidence type="ECO:0000313" key="8">
    <source>
        <dbReference type="Proteomes" id="UP001156627"/>
    </source>
</evidence>
<protein>
    <recommendedName>
        <fullName evidence="9">Lysylphosphatidylglycerol synthase TM region</fullName>
    </recommendedName>
</protein>
<keyword evidence="5 6" id="KW-0472">Membrane</keyword>
<organism evidence="7 8">
    <name type="scientific">Dyella flagellata</name>
    <dbReference type="NCBI Taxonomy" id="1867833"/>
    <lineage>
        <taxon>Bacteria</taxon>
        <taxon>Pseudomonadati</taxon>
        <taxon>Pseudomonadota</taxon>
        <taxon>Gammaproteobacteria</taxon>
        <taxon>Lysobacterales</taxon>
        <taxon>Rhodanobacteraceae</taxon>
        <taxon>Dyella</taxon>
    </lineage>
</organism>
<name>A0ABQ5XAJ2_9GAMM</name>
<comment type="subcellular location">
    <subcellularLocation>
        <location evidence="1">Cell membrane</location>
        <topology evidence="1">Multi-pass membrane protein</topology>
    </subcellularLocation>
</comment>
<dbReference type="Proteomes" id="UP001156627">
    <property type="component" value="Unassembled WGS sequence"/>
</dbReference>
<evidence type="ECO:0000256" key="4">
    <source>
        <dbReference type="ARBA" id="ARBA00022989"/>
    </source>
</evidence>
<feature type="transmembrane region" description="Helical" evidence="6">
    <location>
        <begin position="91"/>
        <end position="114"/>
    </location>
</feature>
<dbReference type="EMBL" id="BSOA01000014">
    <property type="protein sequence ID" value="GLQ88088.1"/>
    <property type="molecule type" value="Genomic_DNA"/>
</dbReference>
<evidence type="ECO:0000256" key="1">
    <source>
        <dbReference type="ARBA" id="ARBA00004651"/>
    </source>
</evidence>
<feature type="transmembrane region" description="Helical" evidence="6">
    <location>
        <begin position="134"/>
        <end position="159"/>
    </location>
</feature>
<accession>A0ABQ5XAJ2</accession>
<evidence type="ECO:0000313" key="7">
    <source>
        <dbReference type="EMBL" id="GLQ88088.1"/>
    </source>
</evidence>
<keyword evidence="3 6" id="KW-0812">Transmembrane</keyword>
<evidence type="ECO:0008006" key="9">
    <source>
        <dbReference type="Google" id="ProtNLM"/>
    </source>
</evidence>
<dbReference type="InterPro" id="IPR022791">
    <property type="entry name" value="L-PG_synthase/AglD"/>
</dbReference>
<feature type="transmembrane region" description="Helical" evidence="6">
    <location>
        <begin position="57"/>
        <end position="79"/>
    </location>
</feature>
<evidence type="ECO:0000256" key="3">
    <source>
        <dbReference type="ARBA" id="ARBA00022692"/>
    </source>
</evidence>
<evidence type="ECO:0000256" key="2">
    <source>
        <dbReference type="ARBA" id="ARBA00022475"/>
    </source>
</evidence>
<keyword evidence="2" id="KW-1003">Cell membrane</keyword>
<comment type="caution">
    <text evidence="7">The sequence shown here is derived from an EMBL/GenBank/DDBJ whole genome shotgun (WGS) entry which is preliminary data.</text>
</comment>
<keyword evidence="8" id="KW-1185">Reference proteome</keyword>
<evidence type="ECO:0000256" key="5">
    <source>
        <dbReference type="ARBA" id="ARBA00023136"/>
    </source>
</evidence>
<dbReference type="Pfam" id="PF03706">
    <property type="entry name" value="LPG_synthase_TM"/>
    <property type="match status" value="1"/>
</dbReference>
<reference evidence="8" key="1">
    <citation type="journal article" date="2019" name="Int. J. Syst. Evol. Microbiol.">
        <title>The Global Catalogue of Microorganisms (GCM) 10K type strain sequencing project: providing services to taxonomists for standard genome sequencing and annotation.</title>
        <authorList>
            <consortium name="The Broad Institute Genomics Platform"/>
            <consortium name="The Broad Institute Genome Sequencing Center for Infectious Disease"/>
            <person name="Wu L."/>
            <person name="Ma J."/>
        </authorList>
    </citation>
    <scope>NUCLEOTIDE SEQUENCE [LARGE SCALE GENOMIC DNA]</scope>
    <source>
        <strain evidence="8">NBRC 111981</strain>
    </source>
</reference>